<dbReference type="GeneID" id="302708388"/>
<keyword evidence="2" id="KW-0902">Two-component regulatory system</keyword>
<evidence type="ECO:0000313" key="8">
    <source>
        <dbReference type="Proteomes" id="UP000284853"/>
    </source>
</evidence>
<evidence type="ECO:0000259" key="6">
    <source>
        <dbReference type="PROSITE" id="PS50110"/>
    </source>
</evidence>
<proteinExistence type="predicted"/>
<dbReference type="PROSITE" id="PS50043">
    <property type="entry name" value="HTH_LUXR_2"/>
    <property type="match status" value="1"/>
</dbReference>
<gene>
    <name evidence="7" type="ORF">CKQ54_06175</name>
</gene>
<dbReference type="InterPro" id="IPR058244">
    <property type="entry name" value="EvgA"/>
</dbReference>
<dbReference type="GO" id="GO:0003677">
    <property type="term" value="F:DNA binding"/>
    <property type="evidence" value="ECO:0007669"/>
    <property type="project" value="UniProtKB-KW"/>
</dbReference>
<evidence type="ECO:0000259" key="5">
    <source>
        <dbReference type="PROSITE" id="PS50043"/>
    </source>
</evidence>
<comment type="caution">
    <text evidence="7">The sequence shown here is derived from an EMBL/GenBank/DDBJ whole genome shotgun (WGS) entry which is preliminary data.</text>
</comment>
<evidence type="ECO:0000256" key="2">
    <source>
        <dbReference type="ARBA" id="ARBA00023012"/>
    </source>
</evidence>
<dbReference type="InterPro" id="IPR016032">
    <property type="entry name" value="Sig_transdc_resp-reg_C-effctor"/>
</dbReference>
<dbReference type="InterPro" id="IPR011006">
    <property type="entry name" value="CheY-like_superfamily"/>
</dbReference>
<dbReference type="Gene3D" id="1.10.10.10">
    <property type="entry name" value="Winged helix-like DNA-binding domain superfamily/Winged helix DNA-binding domain"/>
    <property type="match status" value="1"/>
</dbReference>
<dbReference type="PROSITE" id="PS00622">
    <property type="entry name" value="HTH_LUXR_1"/>
    <property type="match status" value="1"/>
</dbReference>
<dbReference type="InterPro" id="IPR036388">
    <property type="entry name" value="WH-like_DNA-bd_sf"/>
</dbReference>
<dbReference type="Proteomes" id="UP000284853">
    <property type="component" value="Unassembled WGS sequence"/>
</dbReference>
<dbReference type="InterPro" id="IPR000792">
    <property type="entry name" value="Tscrpt_reg_LuxR_C"/>
</dbReference>
<sequence>MKAIIVDDHPIALIAIRNLLNANGIDILAELDEGGNVVNKVETLKPDLLIIDVDIPVLSGIEVLEQLRKRRYSGAIIVISAKNEVFYGQRSAELGANGFVSKKEGLNNIMSAIEAANNGYSYFPFTLSRFYGETTSEQGKLDSLSMQEVKVFRYMINGTDYTSIASKMNISNKTVCTYKRRLLEKLNCNSLMDLFSFAQRNKLG</sequence>
<accession>A0ABX9PTJ0</accession>
<dbReference type="InterPro" id="IPR001789">
    <property type="entry name" value="Sig_transdc_resp-reg_receiver"/>
</dbReference>
<reference evidence="7 8" key="1">
    <citation type="submission" date="2017-08" db="EMBL/GenBank/DDBJ databases">
        <title>Comparative genomics of bacteria isolated from necrotic lesions of AOD affected trees.</title>
        <authorList>
            <person name="Doonan J."/>
            <person name="Denman S."/>
            <person name="Mcdonald J.E."/>
        </authorList>
    </citation>
    <scope>NUCLEOTIDE SEQUENCE [LARGE SCALE GENOMIC DNA]</scope>
    <source>
        <strain evidence="7 8">CIP 105588</strain>
    </source>
</reference>
<evidence type="ECO:0000256" key="4">
    <source>
        <dbReference type="PROSITE-ProRule" id="PRU00169"/>
    </source>
</evidence>
<feature type="modified residue" description="4-aspartylphosphate" evidence="4">
    <location>
        <position position="52"/>
    </location>
</feature>
<dbReference type="Gene3D" id="3.40.50.2300">
    <property type="match status" value="1"/>
</dbReference>
<dbReference type="Pfam" id="PF00196">
    <property type="entry name" value="GerE"/>
    <property type="match status" value="1"/>
</dbReference>
<feature type="domain" description="HTH luxR-type" evidence="5">
    <location>
        <begin position="137"/>
        <end position="202"/>
    </location>
</feature>
<evidence type="ECO:0000256" key="1">
    <source>
        <dbReference type="ARBA" id="ARBA00022553"/>
    </source>
</evidence>
<keyword evidence="8" id="KW-1185">Reference proteome</keyword>
<organism evidence="7 8">
    <name type="scientific">Rahnella variigena</name>
    <dbReference type="NCBI Taxonomy" id="574964"/>
    <lineage>
        <taxon>Bacteria</taxon>
        <taxon>Pseudomonadati</taxon>
        <taxon>Pseudomonadota</taxon>
        <taxon>Gammaproteobacteria</taxon>
        <taxon>Enterobacterales</taxon>
        <taxon>Yersiniaceae</taxon>
        <taxon>Rahnella</taxon>
    </lineage>
</organism>
<dbReference type="SMART" id="SM00448">
    <property type="entry name" value="REC"/>
    <property type="match status" value="1"/>
</dbReference>
<dbReference type="SMART" id="SM00421">
    <property type="entry name" value="HTH_LUXR"/>
    <property type="match status" value="1"/>
</dbReference>
<dbReference type="PRINTS" id="PR00038">
    <property type="entry name" value="HTHLUXR"/>
</dbReference>
<dbReference type="PROSITE" id="PS50110">
    <property type="entry name" value="RESPONSE_REGULATORY"/>
    <property type="match status" value="1"/>
</dbReference>
<name>A0ABX9PTJ0_9GAMM</name>
<dbReference type="SUPFAM" id="SSF46894">
    <property type="entry name" value="C-terminal effector domain of the bipartite response regulators"/>
    <property type="match status" value="1"/>
</dbReference>
<keyword evidence="1 4" id="KW-0597">Phosphoprotein</keyword>
<dbReference type="CDD" id="cd06170">
    <property type="entry name" value="LuxR_C_like"/>
    <property type="match status" value="1"/>
</dbReference>
<feature type="domain" description="Response regulatory" evidence="6">
    <location>
        <begin position="2"/>
        <end position="117"/>
    </location>
</feature>
<keyword evidence="3 7" id="KW-0238">DNA-binding</keyword>
<protein>
    <submittedName>
        <fullName evidence="7">DNA-binding response regulator</fullName>
    </submittedName>
</protein>
<dbReference type="EMBL" id="NSDJ01000001">
    <property type="protein sequence ID" value="RKF67983.1"/>
    <property type="molecule type" value="Genomic_DNA"/>
</dbReference>
<dbReference type="PANTHER" id="PTHR45566">
    <property type="entry name" value="HTH-TYPE TRANSCRIPTIONAL REGULATOR YHJB-RELATED"/>
    <property type="match status" value="1"/>
</dbReference>
<evidence type="ECO:0000256" key="3">
    <source>
        <dbReference type="ARBA" id="ARBA00023125"/>
    </source>
</evidence>
<evidence type="ECO:0000313" key="7">
    <source>
        <dbReference type="EMBL" id="RKF67983.1"/>
    </source>
</evidence>
<dbReference type="InterPro" id="IPR058245">
    <property type="entry name" value="NreC/VraR/RcsB-like_REC"/>
</dbReference>
<dbReference type="RefSeq" id="WP_112289462.1">
    <property type="nucleotide sequence ID" value="NZ_CACSJK010000002.1"/>
</dbReference>
<dbReference type="Pfam" id="PF00072">
    <property type="entry name" value="Response_reg"/>
    <property type="match status" value="1"/>
</dbReference>
<dbReference type="CDD" id="cd17535">
    <property type="entry name" value="REC_NarL-like"/>
    <property type="match status" value="1"/>
</dbReference>
<dbReference type="PANTHER" id="PTHR45566:SF2">
    <property type="entry name" value="NARL SUBFAMILY"/>
    <property type="match status" value="1"/>
</dbReference>
<dbReference type="SUPFAM" id="SSF52172">
    <property type="entry name" value="CheY-like"/>
    <property type="match status" value="1"/>
</dbReference>
<dbReference type="InterPro" id="IPR051015">
    <property type="entry name" value="EvgA-like"/>
</dbReference>
<dbReference type="NCBIfam" id="NF007419">
    <property type="entry name" value="PRK09958.1"/>
    <property type="match status" value="1"/>
</dbReference>